<dbReference type="AlphaFoldDB" id="A0A7C9ATN7"/>
<name>A0A7C9ATN7_OPUST</name>
<protein>
    <submittedName>
        <fullName evidence="1">Uncharacterized protein</fullName>
    </submittedName>
</protein>
<organism evidence="1">
    <name type="scientific">Opuntia streptacantha</name>
    <name type="common">Prickly pear cactus</name>
    <name type="synonym">Opuntia cardona</name>
    <dbReference type="NCBI Taxonomy" id="393608"/>
    <lineage>
        <taxon>Eukaryota</taxon>
        <taxon>Viridiplantae</taxon>
        <taxon>Streptophyta</taxon>
        <taxon>Embryophyta</taxon>
        <taxon>Tracheophyta</taxon>
        <taxon>Spermatophyta</taxon>
        <taxon>Magnoliopsida</taxon>
        <taxon>eudicotyledons</taxon>
        <taxon>Gunneridae</taxon>
        <taxon>Pentapetalae</taxon>
        <taxon>Caryophyllales</taxon>
        <taxon>Cactineae</taxon>
        <taxon>Cactaceae</taxon>
        <taxon>Opuntioideae</taxon>
        <taxon>Opuntia</taxon>
    </lineage>
</organism>
<dbReference type="EMBL" id="GISG01268918">
    <property type="protein sequence ID" value="MBA4675819.1"/>
    <property type="molecule type" value="Transcribed_RNA"/>
</dbReference>
<reference evidence="1" key="1">
    <citation type="journal article" date="2013" name="J. Plant Res.">
        <title>Effect of fungi and light on seed germination of three Opuntia species from semiarid lands of central Mexico.</title>
        <authorList>
            <person name="Delgado-Sanchez P."/>
            <person name="Jimenez-Bremont J.F."/>
            <person name="Guerrero-Gonzalez Mde L."/>
            <person name="Flores J."/>
        </authorList>
    </citation>
    <scope>NUCLEOTIDE SEQUENCE</scope>
    <source>
        <tissue evidence="1">Cladode</tissue>
    </source>
</reference>
<reference evidence="1" key="2">
    <citation type="submission" date="2020-07" db="EMBL/GenBank/DDBJ databases">
        <authorList>
            <person name="Vera ALvarez R."/>
            <person name="Arias-Moreno D.M."/>
            <person name="Jimenez-Jacinto V."/>
            <person name="Jimenez-Bremont J.F."/>
            <person name="Swaminathan K."/>
            <person name="Moose S.P."/>
            <person name="Guerrero-Gonzalez M.L."/>
            <person name="Marino-Ramirez L."/>
            <person name="Landsman D."/>
            <person name="Rodriguez-Kessler M."/>
            <person name="Delgado-Sanchez P."/>
        </authorList>
    </citation>
    <scope>NUCLEOTIDE SEQUENCE</scope>
    <source>
        <tissue evidence="1">Cladode</tissue>
    </source>
</reference>
<accession>A0A7C9ATN7</accession>
<sequence length="128" mass="14413">MRGQTACNASSPSFQNLLQKVSLRLWKALSLSNSSLCCIMAWSSERGCSNFDAAKAVFAVLRASYIFFASIRILESHLHSLPTLSKSFRISDRAQIDMLLENSVTTILPTYENKACWCSFSWSRSYKI</sequence>
<proteinExistence type="predicted"/>
<evidence type="ECO:0000313" key="1">
    <source>
        <dbReference type="EMBL" id="MBA4675819.1"/>
    </source>
</evidence>